<dbReference type="PANTHER" id="PTHR37984:SF5">
    <property type="entry name" value="PROTEIN NYNRIN-LIKE"/>
    <property type="match status" value="1"/>
</dbReference>
<keyword evidence="8" id="KW-1185">Reference proteome</keyword>
<evidence type="ECO:0000313" key="8">
    <source>
        <dbReference type="Proteomes" id="UP001458880"/>
    </source>
</evidence>
<feature type="domain" description="Reverse transcriptase/retrotransposon-derived protein RNase H-like" evidence="6">
    <location>
        <begin position="11"/>
        <end position="98"/>
    </location>
</feature>
<dbReference type="InterPro" id="IPR050951">
    <property type="entry name" value="Retrovirus_Pol_polyprotein"/>
</dbReference>
<keyword evidence="4 7" id="KW-0695">RNA-directed DNA polymerase</keyword>
<keyword evidence="1" id="KW-0808">Transferase</keyword>
<accession>A0AAW1L9L5</accession>
<organism evidence="7 8">
    <name type="scientific">Popillia japonica</name>
    <name type="common">Japanese beetle</name>
    <dbReference type="NCBI Taxonomy" id="7064"/>
    <lineage>
        <taxon>Eukaryota</taxon>
        <taxon>Metazoa</taxon>
        <taxon>Ecdysozoa</taxon>
        <taxon>Arthropoda</taxon>
        <taxon>Hexapoda</taxon>
        <taxon>Insecta</taxon>
        <taxon>Pterygota</taxon>
        <taxon>Neoptera</taxon>
        <taxon>Endopterygota</taxon>
        <taxon>Coleoptera</taxon>
        <taxon>Polyphaga</taxon>
        <taxon>Scarabaeiformia</taxon>
        <taxon>Scarabaeidae</taxon>
        <taxon>Rutelinae</taxon>
        <taxon>Popillia</taxon>
    </lineage>
</organism>
<comment type="caution">
    <text evidence="7">The sequence shown here is derived from an EMBL/GenBank/DDBJ whole genome shotgun (WGS) entry which is preliminary data.</text>
</comment>
<dbReference type="InterPro" id="IPR043502">
    <property type="entry name" value="DNA/RNA_pol_sf"/>
</dbReference>
<dbReference type="SUPFAM" id="SSF56672">
    <property type="entry name" value="DNA/RNA polymerases"/>
    <property type="match status" value="1"/>
</dbReference>
<keyword evidence="2" id="KW-0540">Nuclease</keyword>
<proteinExistence type="predicted"/>
<keyword evidence="3" id="KW-0255">Endonuclease</keyword>
<dbReference type="FunFam" id="3.10.20.370:FF:000001">
    <property type="entry name" value="Retrovirus-related Pol polyprotein from transposon 17.6-like protein"/>
    <property type="match status" value="1"/>
</dbReference>
<evidence type="ECO:0000256" key="1">
    <source>
        <dbReference type="ARBA" id="ARBA00022695"/>
    </source>
</evidence>
<dbReference type="AlphaFoldDB" id="A0AAW1L9L5"/>
<evidence type="ECO:0000313" key="7">
    <source>
        <dbReference type="EMBL" id="KAK9730859.1"/>
    </source>
</evidence>
<evidence type="ECO:0000256" key="2">
    <source>
        <dbReference type="ARBA" id="ARBA00022722"/>
    </source>
</evidence>
<reference evidence="7 8" key="1">
    <citation type="journal article" date="2024" name="BMC Genomics">
        <title>De novo assembly and annotation of Popillia japonica's genome with initial clues to its potential as an invasive pest.</title>
        <authorList>
            <person name="Cucini C."/>
            <person name="Boschi S."/>
            <person name="Funari R."/>
            <person name="Cardaioli E."/>
            <person name="Iannotti N."/>
            <person name="Marturano G."/>
            <person name="Paoli F."/>
            <person name="Bruttini M."/>
            <person name="Carapelli A."/>
            <person name="Frati F."/>
            <person name="Nardi F."/>
        </authorList>
    </citation>
    <scope>NUCLEOTIDE SEQUENCE [LARGE SCALE GENOMIC DNA]</scope>
    <source>
        <strain evidence="7">DMR45628</strain>
    </source>
</reference>
<dbReference type="Proteomes" id="UP001458880">
    <property type="component" value="Unassembled WGS sequence"/>
</dbReference>
<sequence length="191" mass="21778">MYPITNLLKDKKEVQSDKFLAYYDANLPLVLAVVASPYGVGALLSRIYPNGEEKPLHYASQTPSPTQQRYSQVDREAYAIIFGIKRFYQYVYRRKFTLTDSKPVTHIFNPKKDAMSRLPVTTKSDYTMEEADVIQLNLIEQLPVTSKELGDATGRDDTVKMSIQALKNGRTVKLNFNLESSNMNLPFKEIV</sequence>
<evidence type="ECO:0000259" key="6">
    <source>
        <dbReference type="Pfam" id="PF17919"/>
    </source>
</evidence>
<dbReference type="PANTHER" id="PTHR37984">
    <property type="entry name" value="PROTEIN CBG26694"/>
    <property type="match status" value="1"/>
</dbReference>
<evidence type="ECO:0000256" key="5">
    <source>
        <dbReference type="ARBA" id="ARBA00023268"/>
    </source>
</evidence>
<dbReference type="GO" id="GO:0004519">
    <property type="term" value="F:endonuclease activity"/>
    <property type="evidence" value="ECO:0007669"/>
    <property type="project" value="UniProtKB-KW"/>
</dbReference>
<dbReference type="GO" id="GO:0003964">
    <property type="term" value="F:RNA-directed DNA polymerase activity"/>
    <property type="evidence" value="ECO:0007669"/>
    <property type="project" value="UniProtKB-KW"/>
</dbReference>
<keyword evidence="1" id="KW-0548">Nucleotidyltransferase</keyword>
<evidence type="ECO:0000256" key="4">
    <source>
        <dbReference type="ARBA" id="ARBA00022918"/>
    </source>
</evidence>
<keyword evidence="3" id="KW-0378">Hydrolase</keyword>
<evidence type="ECO:0000256" key="3">
    <source>
        <dbReference type="ARBA" id="ARBA00022759"/>
    </source>
</evidence>
<dbReference type="EMBL" id="JASPKY010000141">
    <property type="protein sequence ID" value="KAK9730859.1"/>
    <property type="molecule type" value="Genomic_DNA"/>
</dbReference>
<keyword evidence="5" id="KW-0511">Multifunctional enzyme</keyword>
<name>A0AAW1L9L5_POPJA</name>
<dbReference type="InterPro" id="IPR041577">
    <property type="entry name" value="RT_RNaseH_2"/>
</dbReference>
<dbReference type="Pfam" id="PF17919">
    <property type="entry name" value="RT_RNaseH_2"/>
    <property type="match status" value="1"/>
</dbReference>
<protein>
    <submittedName>
        <fullName evidence="7">RNase H-like domain found in reverse transcriptase</fullName>
    </submittedName>
</protein>
<gene>
    <name evidence="7" type="ORF">QE152_g14156</name>
</gene>